<feature type="domain" description="Resolvase/invertase-type recombinase catalytic" evidence="2">
    <location>
        <begin position="3"/>
        <end position="145"/>
    </location>
</feature>
<keyword evidence="1" id="KW-0175">Coiled coil</keyword>
<proteinExistence type="predicted"/>
<evidence type="ECO:0000259" key="3">
    <source>
        <dbReference type="PROSITE" id="PS51737"/>
    </source>
</evidence>
<gene>
    <name evidence="4" type="ORF">GR212_27810</name>
</gene>
<dbReference type="InterPro" id="IPR036162">
    <property type="entry name" value="Resolvase-like_N_sf"/>
</dbReference>
<protein>
    <submittedName>
        <fullName evidence="4">Recombinase family protein</fullName>
    </submittedName>
</protein>
<reference evidence="4 5" key="1">
    <citation type="submission" date="2019-12" db="EMBL/GenBank/DDBJ databases">
        <title>Rhizobium genotypes associated with high levels of biological nitrogen fixation by grain legumes in a temperate-maritime cropping system.</title>
        <authorList>
            <person name="Maluk M."/>
            <person name="Francesc Ferrando Molina F."/>
            <person name="Lopez Del Egido L."/>
            <person name="Lafos M."/>
            <person name="Langarica-Fuentes A."/>
            <person name="Gebre Yohannes G."/>
            <person name="Young M.W."/>
            <person name="Martin P."/>
            <person name="Gantlett R."/>
            <person name="Kenicer G."/>
            <person name="Hawes C."/>
            <person name="Begg G.S."/>
            <person name="Quilliam R.S."/>
            <person name="Squire G.R."/>
            <person name="Poole P.S."/>
            <person name="Young P.W."/>
            <person name="Iannetta P.M."/>
            <person name="James E.K."/>
        </authorList>
    </citation>
    <scope>NUCLEOTIDE SEQUENCE [LARGE SCALE GENOMIC DNA]</scope>
    <source>
        <strain evidence="4 5">JHI1118</strain>
    </source>
</reference>
<name>A0A6L9UBG9_9HYPH</name>
<evidence type="ECO:0000259" key="2">
    <source>
        <dbReference type="PROSITE" id="PS51736"/>
    </source>
</evidence>
<comment type="caution">
    <text evidence="4">The sequence shown here is derived from an EMBL/GenBank/DDBJ whole genome shotgun (WGS) entry which is preliminary data.</text>
</comment>
<dbReference type="Pfam" id="PF07508">
    <property type="entry name" value="Recombinase"/>
    <property type="match status" value="1"/>
</dbReference>
<dbReference type="PANTHER" id="PTHR30461">
    <property type="entry name" value="DNA-INVERTASE FROM LAMBDOID PROPHAGE"/>
    <property type="match status" value="1"/>
</dbReference>
<dbReference type="Pfam" id="PF13408">
    <property type="entry name" value="Zn_ribbon_recom"/>
    <property type="match status" value="1"/>
</dbReference>
<dbReference type="PANTHER" id="PTHR30461:SF23">
    <property type="entry name" value="DNA RECOMBINASE-RELATED"/>
    <property type="match status" value="1"/>
</dbReference>
<dbReference type="InterPro" id="IPR050639">
    <property type="entry name" value="SSR_resolvase"/>
</dbReference>
<dbReference type="AlphaFoldDB" id="A0A6L9UBG9"/>
<dbReference type="SUPFAM" id="SSF53041">
    <property type="entry name" value="Resolvase-like"/>
    <property type="match status" value="1"/>
</dbReference>
<dbReference type="Pfam" id="PF00239">
    <property type="entry name" value="Resolvase"/>
    <property type="match status" value="1"/>
</dbReference>
<dbReference type="Gene3D" id="3.90.1750.20">
    <property type="entry name" value="Putative Large Serine Recombinase, Chain B, Domain 2"/>
    <property type="match status" value="1"/>
</dbReference>
<feature type="domain" description="Recombinase" evidence="3">
    <location>
        <begin position="152"/>
        <end position="295"/>
    </location>
</feature>
<feature type="coiled-coil region" evidence="1">
    <location>
        <begin position="437"/>
        <end position="464"/>
    </location>
</feature>
<dbReference type="InterPro" id="IPR025827">
    <property type="entry name" value="Zn_ribbon_recom_dom"/>
</dbReference>
<evidence type="ECO:0000313" key="5">
    <source>
        <dbReference type="Proteomes" id="UP000483035"/>
    </source>
</evidence>
<evidence type="ECO:0000313" key="4">
    <source>
        <dbReference type="EMBL" id="NEI73365.1"/>
    </source>
</evidence>
<dbReference type="InterPro" id="IPR011109">
    <property type="entry name" value="DNA_bind_recombinase_dom"/>
</dbReference>
<dbReference type="Gene3D" id="3.40.50.1390">
    <property type="entry name" value="Resolvase, N-terminal catalytic domain"/>
    <property type="match status" value="1"/>
</dbReference>
<dbReference type="SMART" id="SM00857">
    <property type="entry name" value="Resolvase"/>
    <property type="match status" value="1"/>
</dbReference>
<organism evidence="4 5">
    <name type="scientific">Rhizobium lusitanum</name>
    <dbReference type="NCBI Taxonomy" id="293958"/>
    <lineage>
        <taxon>Bacteria</taxon>
        <taxon>Pseudomonadati</taxon>
        <taxon>Pseudomonadota</taxon>
        <taxon>Alphaproteobacteria</taxon>
        <taxon>Hyphomicrobiales</taxon>
        <taxon>Rhizobiaceae</taxon>
        <taxon>Rhizobium/Agrobacterium group</taxon>
        <taxon>Rhizobium</taxon>
    </lineage>
</organism>
<dbReference type="GO" id="GO:0000150">
    <property type="term" value="F:DNA strand exchange activity"/>
    <property type="evidence" value="ECO:0007669"/>
    <property type="project" value="InterPro"/>
</dbReference>
<dbReference type="CDD" id="cd00338">
    <property type="entry name" value="Ser_Recombinase"/>
    <property type="match status" value="1"/>
</dbReference>
<sequence length="616" mass="69849">MKNVLFYARYSTDRQHEVSIETQIELCEAFAKQKGWNVIATYSDSAVSGMSFLSRPGIQRLLAHVKREDIDVVLCVTVDRLSRDVEHSAKILKDLNYHNTEIWTVHASQAITKLELHFRATLSDELVDQIRFRTREGMKTAVRRGKASTCLAYGYKLSQQRDANGDRIKGLRDIDPVKAEIVRRIYTMYADGISPRDIADILNKEGIIGPRGRAWRDTAIRGSKTVGTGILNNPSYIGRIVWNKRQYRKNPDTERRTARMNGADQWVWTDVPTMRIVTDELWERVRARDAVIGDLYQNATTNRLNATHRPEYLLSGMLECEECGGPYAISGKDRYSCTNRKKRLPIDELDGACCGNSKTITRHELEERVLNCLPVAFYSLDIFDRISEKMVAHETSRLKSTPSRREQLTTELSAIKSKQAGLMQQIQDRQAEGRPRLVILDDQLDELEVTREKLVRELAGAAEEPVEDFQVKIAKLKAQFNPANTELAIRELIFLARNNANEQAKRRLMPIVRDLIQTVVIGKTPGHQPAALQVHGDIANIMASMDVIDIMQQQFVASAQNDLMARIASGEIDTEAKKEKLLEAYAEELLRKSPEWENLQVSVVAGAGFEPAAFRL</sequence>
<dbReference type="PROSITE" id="PS51736">
    <property type="entry name" value="RECOMBINASES_3"/>
    <property type="match status" value="1"/>
</dbReference>
<dbReference type="GO" id="GO:0003677">
    <property type="term" value="F:DNA binding"/>
    <property type="evidence" value="ECO:0007669"/>
    <property type="project" value="InterPro"/>
</dbReference>
<dbReference type="Proteomes" id="UP000483035">
    <property type="component" value="Unassembled WGS sequence"/>
</dbReference>
<dbReference type="InterPro" id="IPR038109">
    <property type="entry name" value="DNA_bind_recomb_sf"/>
</dbReference>
<evidence type="ECO:0000256" key="1">
    <source>
        <dbReference type="SAM" id="Coils"/>
    </source>
</evidence>
<accession>A0A6L9UBG9</accession>
<dbReference type="EMBL" id="WUEY01000018">
    <property type="protein sequence ID" value="NEI73365.1"/>
    <property type="molecule type" value="Genomic_DNA"/>
</dbReference>
<dbReference type="PROSITE" id="PS51737">
    <property type="entry name" value="RECOMBINASE_DNA_BIND"/>
    <property type="match status" value="1"/>
</dbReference>
<dbReference type="InterPro" id="IPR006119">
    <property type="entry name" value="Resolv_N"/>
</dbReference>